<keyword evidence="1" id="KW-0547">Nucleotide-binding</keyword>
<dbReference type="EMBL" id="JAAEDH010000002">
    <property type="protein sequence ID" value="MBR0653947.1"/>
    <property type="molecule type" value="Genomic_DNA"/>
</dbReference>
<dbReference type="GO" id="GO:0005524">
    <property type="term" value="F:ATP binding"/>
    <property type="evidence" value="ECO:0007669"/>
    <property type="project" value="UniProtKB-KW"/>
</dbReference>
<keyword evidence="4" id="KW-1185">Reference proteome</keyword>
<dbReference type="AlphaFoldDB" id="A0AAF1JUJ7"/>
<dbReference type="Gene3D" id="3.40.50.300">
    <property type="entry name" value="P-loop containing nucleotide triphosphate hydrolases"/>
    <property type="match status" value="1"/>
</dbReference>
<dbReference type="RefSeq" id="WP_211872655.1">
    <property type="nucleotide sequence ID" value="NZ_JAAEDH010000002.1"/>
</dbReference>
<keyword evidence="2" id="KW-0067">ATP-binding</keyword>
<dbReference type="GO" id="GO:0005829">
    <property type="term" value="C:cytosol"/>
    <property type="evidence" value="ECO:0007669"/>
    <property type="project" value="TreeGrafter"/>
</dbReference>
<dbReference type="GO" id="GO:0009898">
    <property type="term" value="C:cytoplasmic side of plasma membrane"/>
    <property type="evidence" value="ECO:0007669"/>
    <property type="project" value="TreeGrafter"/>
</dbReference>
<dbReference type="SUPFAM" id="SSF52540">
    <property type="entry name" value="P-loop containing nucleoside triphosphate hydrolases"/>
    <property type="match status" value="1"/>
</dbReference>
<dbReference type="Gene3D" id="3.40.50.2300">
    <property type="match status" value="1"/>
</dbReference>
<dbReference type="PANTHER" id="PTHR43384">
    <property type="entry name" value="SEPTUM SITE-DETERMINING PROTEIN MIND HOMOLOG, CHLOROPLASTIC-RELATED"/>
    <property type="match status" value="1"/>
</dbReference>
<evidence type="ECO:0000256" key="2">
    <source>
        <dbReference type="ARBA" id="ARBA00022840"/>
    </source>
</evidence>
<accession>A0AAF1JUJ7</accession>
<evidence type="ECO:0000256" key="1">
    <source>
        <dbReference type="ARBA" id="ARBA00022741"/>
    </source>
</evidence>
<proteinExistence type="predicted"/>
<dbReference type="Proteomes" id="UP001196068">
    <property type="component" value="Unassembled WGS sequence"/>
</dbReference>
<comment type="caution">
    <text evidence="3">The sequence shown here is derived from an EMBL/GenBank/DDBJ whole genome shotgun (WGS) entry which is preliminary data.</text>
</comment>
<dbReference type="PANTHER" id="PTHR43384:SF6">
    <property type="entry name" value="SEPTUM SITE-DETERMINING PROTEIN MIND HOMOLOG, CHLOROPLASTIC"/>
    <property type="match status" value="1"/>
</dbReference>
<organism evidence="3 4">
    <name type="scientific">Plastoroseomonas arctica</name>
    <dbReference type="NCBI Taxonomy" id="1509237"/>
    <lineage>
        <taxon>Bacteria</taxon>
        <taxon>Pseudomonadati</taxon>
        <taxon>Pseudomonadota</taxon>
        <taxon>Alphaproteobacteria</taxon>
        <taxon>Acetobacterales</taxon>
        <taxon>Acetobacteraceae</taxon>
        <taxon>Plastoroseomonas</taxon>
    </lineage>
</organism>
<dbReference type="GO" id="GO:0051782">
    <property type="term" value="P:negative regulation of cell division"/>
    <property type="evidence" value="ECO:0007669"/>
    <property type="project" value="TreeGrafter"/>
</dbReference>
<dbReference type="GO" id="GO:0016887">
    <property type="term" value="F:ATP hydrolysis activity"/>
    <property type="evidence" value="ECO:0007669"/>
    <property type="project" value="TreeGrafter"/>
</dbReference>
<evidence type="ECO:0000313" key="4">
    <source>
        <dbReference type="Proteomes" id="UP001196068"/>
    </source>
</evidence>
<dbReference type="InterPro" id="IPR050625">
    <property type="entry name" value="ParA/MinD_ATPase"/>
</dbReference>
<dbReference type="InterPro" id="IPR027417">
    <property type="entry name" value="P-loop_NTPase"/>
</dbReference>
<reference evidence="3" key="2">
    <citation type="journal article" date="2021" name="Syst. Appl. Microbiol.">
        <title>Roseomonas hellenica sp. nov., isolated from roots of wild-growing Alkanna tinctoria.</title>
        <authorList>
            <person name="Rat A."/>
            <person name="Naranjo H.D."/>
            <person name="Lebbe L."/>
            <person name="Cnockaert M."/>
            <person name="Krigas N."/>
            <person name="Grigoriadou K."/>
            <person name="Maloupa E."/>
            <person name="Willems A."/>
        </authorList>
    </citation>
    <scope>NUCLEOTIDE SEQUENCE</scope>
    <source>
        <strain evidence="3">LMG 28251</strain>
    </source>
</reference>
<evidence type="ECO:0000313" key="3">
    <source>
        <dbReference type="EMBL" id="MBR0653947.1"/>
    </source>
</evidence>
<protein>
    <submittedName>
        <fullName evidence="3">Pilus assembly protein</fullName>
    </submittedName>
</protein>
<reference evidence="3" key="1">
    <citation type="submission" date="2020-01" db="EMBL/GenBank/DDBJ databases">
        <authorList>
            <person name="Rat A."/>
        </authorList>
    </citation>
    <scope>NUCLEOTIDE SEQUENCE</scope>
    <source>
        <strain evidence="3">LMG 28251</strain>
    </source>
</reference>
<name>A0AAF1JUJ7_9PROT</name>
<gene>
    <name evidence="3" type="ORF">GXW79_02530</name>
</gene>
<sequence>MSNRGERKRVLCFAADAETEAALRDGLADPTQEAPDVRRGDITSAIAAMRRIATPMVLVVDVAGHPQPLAALDDLSNVVEPDVRVLVVGDRQDLGFYRHLTRGLGVADYLYKPISATMIAENFAPLLSRKRAAEPMARGGRLITVTGARGGSGASTISANLAWYLANIAQRHSILLDADLHRGTAALLLGARTDHGLRAALEYPDRVDELFVERTAQFVSERLHVLAAEEPLDEQPGYTPGATMRLVSTLRRRYNYIVADVPFSDFAFARDLNEIAQQRIIVMEPYLPALRDALRLLKLPAGAGQVHRPLIVVNRGRRKGALTIKQITESLGTPPDIVVPEGGARIEGAETMGEPAAARAGGFRAAIEQIAQACGAVSPKAKRRGLFGFLRR</sequence>